<comment type="caution">
    <text evidence="1">The sequence shown here is derived from an EMBL/GenBank/DDBJ whole genome shotgun (WGS) entry which is preliminary data.</text>
</comment>
<dbReference type="EMBL" id="LODT01000035">
    <property type="protein sequence ID" value="KYQ91445.1"/>
    <property type="molecule type" value="Genomic_DNA"/>
</dbReference>
<sequence>MKSNNSIEFPKLLFIKIFEYLQYNYESSKSYDNYSNKFKIYKLIRLLNREYRDTVAQKFRYRFLVAGNDSMKSLLSLQCDDMEMANVTMHLHETVLNSWRKHKDRLLPLINRLYVGTSPDALGDFKNSSSLVFASVPNYNALQSPFPECKDTLDSLHITVSKQYDMQVFSEIYKNYMQLNSLKFGGFNLKCVLENFQSITLLTTLNTLYLYSVKIKQSDIVYVVNTSKCINTLVLDMIEIQNENIFNMTGVDDIIDALATSKVITTFEFNNLSSSYVLTITLKSLVSMLNRNSTLKHLVLEYMVLTKPSIIVNQEDFSIYNNTLVSLRTPATSILIELTKYYGGLEFHWNSNSNLKSLNFHVHKSNPFLSSIKSNYHHFSIHTLYYYHLETGIRDKEWEFLIPILEMKIPTLSTLLIHSRNSTLDKESVTILFESIANCQTLTTLDIKVAIPSDNALKFIAFNLPHIQNLYLNISCQKYKFFQNLGESLFNNTSISVLSIGDMECHIPVQLFIPSLITWVNHTHLTSLTIATNYEIPQIFSDIDQLYTEYKNALECNLYHLRNLKFTSMAGGPHHQKLTKFDQLLHKFFLYEN</sequence>
<dbReference type="SUPFAM" id="SSF52047">
    <property type="entry name" value="RNI-like"/>
    <property type="match status" value="1"/>
</dbReference>
<gene>
    <name evidence="1" type="ORF">DLAC_08413</name>
</gene>
<evidence type="ECO:0000313" key="2">
    <source>
        <dbReference type="Proteomes" id="UP000076078"/>
    </source>
</evidence>
<proteinExistence type="predicted"/>
<dbReference type="InterPro" id="IPR032675">
    <property type="entry name" value="LRR_dom_sf"/>
</dbReference>
<keyword evidence="2" id="KW-1185">Reference proteome</keyword>
<dbReference type="Proteomes" id="UP000076078">
    <property type="component" value="Unassembled WGS sequence"/>
</dbReference>
<dbReference type="InParanoid" id="A0A151ZBZ9"/>
<dbReference type="FunCoup" id="A0A151ZBZ9">
    <property type="interactions" value="15"/>
</dbReference>
<dbReference type="Gene3D" id="3.80.10.10">
    <property type="entry name" value="Ribonuclease Inhibitor"/>
    <property type="match status" value="1"/>
</dbReference>
<reference evidence="1 2" key="1">
    <citation type="submission" date="2015-12" db="EMBL/GenBank/DDBJ databases">
        <title>Dictyostelia acquired genes for synthesis and detection of signals that induce cell-type specialization by lateral gene transfer from prokaryotes.</title>
        <authorList>
            <person name="Gloeckner G."/>
            <person name="Schaap P."/>
        </authorList>
    </citation>
    <scope>NUCLEOTIDE SEQUENCE [LARGE SCALE GENOMIC DNA]</scope>
    <source>
        <strain evidence="1 2">TK</strain>
    </source>
</reference>
<name>A0A151ZBZ9_TIELA</name>
<protein>
    <submittedName>
        <fullName evidence="1">Uncharacterized protein</fullName>
    </submittedName>
</protein>
<accession>A0A151ZBZ9</accession>
<organism evidence="1 2">
    <name type="scientific">Tieghemostelium lacteum</name>
    <name type="common">Slime mold</name>
    <name type="synonym">Dictyostelium lacteum</name>
    <dbReference type="NCBI Taxonomy" id="361077"/>
    <lineage>
        <taxon>Eukaryota</taxon>
        <taxon>Amoebozoa</taxon>
        <taxon>Evosea</taxon>
        <taxon>Eumycetozoa</taxon>
        <taxon>Dictyostelia</taxon>
        <taxon>Dictyosteliales</taxon>
        <taxon>Raperosteliaceae</taxon>
        <taxon>Tieghemostelium</taxon>
    </lineage>
</organism>
<evidence type="ECO:0000313" key="1">
    <source>
        <dbReference type="EMBL" id="KYQ91445.1"/>
    </source>
</evidence>
<dbReference type="AlphaFoldDB" id="A0A151ZBZ9"/>